<proteinExistence type="predicted"/>
<organism evidence="1 2">
    <name type="scientific">Micromonospora rosaria</name>
    <dbReference type="NCBI Taxonomy" id="47874"/>
    <lineage>
        <taxon>Bacteria</taxon>
        <taxon>Bacillati</taxon>
        <taxon>Actinomycetota</taxon>
        <taxon>Actinomycetes</taxon>
        <taxon>Micromonosporales</taxon>
        <taxon>Micromonosporaceae</taxon>
        <taxon>Micromonospora</taxon>
    </lineage>
</organism>
<name>A0A136PZL9_9ACTN</name>
<comment type="caution">
    <text evidence="1">The sequence shown here is derived from an EMBL/GenBank/DDBJ whole genome shotgun (WGS) entry which is preliminary data.</text>
</comment>
<evidence type="ECO:0000313" key="2">
    <source>
        <dbReference type="Proteomes" id="UP000070620"/>
    </source>
</evidence>
<gene>
    <name evidence="1" type="ORF">AWW66_01210</name>
</gene>
<protein>
    <submittedName>
        <fullName evidence="1">Polyketide synthase</fullName>
    </submittedName>
</protein>
<keyword evidence="2" id="KW-1185">Reference proteome</keyword>
<reference evidence="1 2" key="1">
    <citation type="submission" date="2016-01" db="EMBL/GenBank/DDBJ databases">
        <title>Whole genome sequence and analysis of Micromonospora rosaria DSM 803, which can produce antibacterial substance rosamicin.</title>
        <authorList>
            <person name="Yang H."/>
            <person name="He X."/>
            <person name="Zhu D."/>
        </authorList>
    </citation>
    <scope>NUCLEOTIDE SEQUENCE [LARGE SCALE GENOMIC DNA]</scope>
    <source>
        <strain evidence="1 2">DSM 803</strain>
    </source>
</reference>
<dbReference type="Gene3D" id="3.30.70.1090">
    <property type="entry name" value="Dimeric alpha+beta barrel"/>
    <property type="match status" value="1"/>
</dbReference>
<dbReference type="RefSeq" id="WP_067359413.1">
    <property type="nucleotide sequence ID" value="NZ_JBIUBN010000003.1"/>
</dbReference>
<dbReference type="GO" id="GO:0030639">
    <property type="term" value="P:polyketide biosynthetic process"/>
    <property type="evidence" value="ECO:0007669"/>
    <property type="project" value="InterPro"/>
</dbReference>
<accession>A0A136PZL9</accession>
<dbReference type="OrthoDB" id="4147507at2"/>
<dbReference type="InterPro" id="IPR006765">
    <property type="entry name" value="Polyketide_synth_cyclase"/>
</dbReference>
<dbReference type="EMBL" id="LRQV01000002">
    <property type="protein sequence ID" value="KXK63827.1"/>
    <property type="molecule type" value="Genomic_DNA"/>
</dbReference>
<dbReference type="SUPFAM" id="SSF54909">
    <property type="entry name" value="Dimeric alpha+beta barrel"/>
    <property type="match status" value="1"/>
</dbReference>
<evidence type="ECO:0000313" key="1">
    <source>
        <dbReference type="EMBL" id="KXK63827.1"/>
    </source>
</evidence>
<sequence length="106" mass="12470">MHRTLIVARLEPENAADVAAIFAESDATELPELIGVRSRTLFTFHGLYFHLVEADEDSTPRLYQAREHPLFQDVNTKLAKYMSPYHPSWREPKDSMAERFYEWERD</sequence>
<dbReference type="Proteomes" id="UP000070620">
    <property type="component" value="Unassembled WGS sequence"/>
</dbReference>
<dbReference type="AlphaFoldDB" id="A0A136PZL9"/>
<dbReference type="Pfam" id="PF04673">
    <property type="entry name" value="Cyclase_polyket"/>
    <property type="match status" value="1"/>
</dbReference>
<dbReference type="InterPro" id="IPR011008">
    <property type="entry name" value="Dimeric_a/b-barrel"/>
</dbReference>
<dbReference type="InterPro" id="IPR038474">
    <property type="entry name" value="Polyketide_synth_cyclase_sf"/>
</dbReference>